<dbReference type="RefSeq" id="WP_386743357.1">
    <property type="nucleotide sequence ID" value="NZ_JBHRYA010000007.1"/>
</dbReference>
<sequence>MQRHSPKPDADTNQKPDSYDEAHYRAVFLDAPYYSTGRNWRDYAPAYRYGHAARDEHPNERFEQVEPQLAREWRRRKADSRLQWAEARGAVREAWRHHDEVARCGH</sequence>
<evidence type="ECO:0000256" key="1">
    <source>
        <dbReference type="SAM" id="MobiDB-lite"/>
    </source>
</evidence>
<proteinExistence type="predicted"/>
<reference evidence="3" key="1">
    <citation type="journal article" date="2019" name="Int. J. Syst. Evol. Microbiol.">
        <title>The Global Catalogue of Microorganisms (GCM) 10K type strain sequencing project: providing services to taxonomists for standard genome sequencing and annotation.</title>
        <authorList>
            <consortium name="The Broad Institute Genomics Platform"/>
            <consortium name="The Broad Institute Genome Sequencing Center for Infectious Disease"/>
            <person name="Wu L."/>
            <person name="Ma J."/>
        </authorList>
    </citation>
    <scope>NUCLEOTIDE SEQUENCE [LARGE SCALE GENOMIC DNA]</scope>
    <source>
        <strain evidence="3">KCTC 42441</strain>
    </source>
</reference>
<dbReference type="Proteomes" id="UP001595705">
    <property type="component" value="Unassembled WGS sequence"/>
</dbReference>
<accession>A0ABV7XJC7</accession>
<name>A0ABV7XJC7_9GAMM</name>
<feature type="region of interest" description="Disordered" evidence="1">
    <location>
        <begin position="1"/>
        <end position="20"/>
    </location>
</feature>
<dbReference type="EMBL" id="JBHRYA010000007">
    <property type="protein sequence ID" value="MFC3716247.1"/>
    <property type="molecule type" value="Genomic_DNA"/>
</dbReference>
<protein>
    <submittedName>
        <fullName evidence="2">Uncharacterized protein</fullName>
    </submittedName>
</protein>
<gene>
    <name evidence="2" type="ORF">ACFONC_08790</name>
</gene>
<evidence type="ECO:0000313" key="2">
    <source>
        <dbReference type="EMBL" id="MFC3716247.1"/>
    </source>
</evidence>
<organism evidence="2 3">
    <name type="scientific">Luteimonas soli</name>
    <dbReference type="NCBI Taxonomy" id="1648966"/>
    <lineage>
        <taxon>Bacteria</taxon>
        <taxon>Pseudomonadati</taxon>
        <taxon>Pseudomonadota</taxon>
        <taxon>Gammaproteobacteria</taxon>
        <taxon>Lysobacterales</taxon>
        <taxon>Lysobacteraceae</taxon>
        <taxon>Luteimonas</taxon>
    </lineage>
</organism>
<keyword evidence="3" id="KW-1185">Reference proteome</keyword>
<evidence type="ECO:0000313" key="3">
    <source>
        <dbReference type="Proteomes" id="UP001595705"/>
    </source>
</evidence>
<comment type="caution">
    <text evidence="2">The sequence shown here is derived from an EMBL/GenBank/DDBJ whole genome shotgun (WGS) entry which is preliminary data.</text>
</comment>